<keyword evidence="1 3" id="KW-0413">Isomerase</keyword>
<proteinExistence type="inferred from homology"/>
<comment type="similarity">
    <text evidence="2">Belongs to the eIF-2B alpha/beta/delta subunits family.</text>
</comment>
<dbReference type="InterPro" id="IPR000649">
    <property type="entry name" value="IF-2B-related"/>
</dbReference>
<evidence type="ECO:0000313" key="4">
    <source>
        <dbReference type="Proteomes" id="UP000526302"/>
    </source>
</evidence>
<dbReference type="NCBIfam" id="TIGR00524">
    <property type="entry name" value="eIF-2B_rel"/>
    <property type="match status" value="1"/>
</dbReference>
<reference evidence="3 4" key="1">
    <citation type="journal article" date="2020" name="Biotechnol. Biofuels">
        <title>New insights from the biogas microbiome by comprehensive genome-resolved metagenomics of nearly 1600 species originating from multiple anaerobic digesters.</title>
        <authorList>
            <person name="Campanaro S."/>
            <person name="Treu L."/>
            <person name="Rodriguez-R L.M."/>
            <person name="Kovalovszki A."/>
            <person name="Ziels R.M."/>
            <person name="Maus I."/>
            <person name="Zhu X."/>
            <person name="Kougias P.G."/>
            <person name="Basile A."/>
            <person name="Luo G."/>
            <person name="Schluter A."/>
            <person name="Konstantinidis K.T."/>
            <person name="Angelidaki I."/>
        </authorList>
    </citation>
    <scope>NUCLEOTIDE SEQUENCE [LARGE SCALE GENOMIC DNA]</scope>
    <source>
        <strain evidence="3">AS22ysBPME_79</strain>
    </source>
</reference>
<dbReference type="EC" id="5.3.1.23" evidence="3"/>
<accession>A0A7K4BYC9</accession>
<dbReference type="Pfam" id="PF01008">
    <property type="entry name" value="IF-2B"/>
    <property type="match status" value="1"/>
</dbReference>
<dbReference type="EMBL" id="JAAZKV010000002">
    <property type="protein sequence ID" value="NMA44247.1"/>
    <property type="molecule type" value="Genomic_DNA"/>
</dbReference>
<dbReference type="AlphaFoldDB" id="A0A7K4BYC9"/>
<dbReference type="InterPro" id="IPR027363">
    <property type="entry name" value="M1Pi_N"/>
</dbReference>
<sequence>MSIVKKTVRDIKSLKIQGATNVRKKAISAIAKSVKSSKEKNPANFRKEFFQNCSLLFNSRPTEPELRTAIRIVKQSIADKNLSVSEMKEKIIESIQKYEKNRAKAMEDISRFGANMIEPNSTILTICHSSTVVKMLIKAKKKINHVYCLETRPRYQGRITARALSDAGIKVTLLVDNAASTVMKKCDYFFSGTDAFLADGDIINKIGTNHVSILCKKYDVKHYAVMSTHKFEPSTLLGKQQPIEQRDVSEVWSEKEMKKFGAKKIKLMNPAFDRTDSSTIEGIICEIGIFTPQNLVMKLIEK</sequence>
<organism evidence="3 4">
    <name type="scientific">Candidatus Iainarchaeum sp</name>
    <dbReference type="NCBI Taxonomy" id="3101447"/>
    <lineage>
        <taxon>Archaea</taxon>
        <taxon>Candidatus Iainarchaeota</taxon>
        <taxon>Candidatus Iainarchaeia</taxon>
        <taxon>Candidatus Iainarchaeales</taxon>
        <taxon>Candidatus Iainarchaeaceae</taxon>
        <taxon>Candidatus Iainarchaeum</taxon>
    </lineage>
</organism>
<dbReference type="SUPFAM" id="SSF100950">
    <property type="entry name" value="NagB/RpiA/CoA transferase-like"/>
    <property type="match status" value="1"/>
</dbReference>
<dbReference type="InterPro" id="IPR042529">
    <property type="entry name" value="IF_2B-like_C"/>
</dbReference>
<dbReference type="PANTHER" id="PTHR43475:SF2">
    <property type="entry name" value="RIBOSE 1,5-BISPHOSPHATE ISOMERASE"/>
    <property type="match status" value="1"/>
</dbReference>
<evidence type="ECO:0000256" key="1">
    <source>
        <dbReference type="ARBA" id="ARBA00023235"/>
    </source>
</evidence>
<dbReference type="Proteomes" id="UP000526302">
    <property type="component" value="Unassembled WGS sequence"/>
</dbReference>
<dbReference type="GO" id="GO:0046523">
    <property type="term" value="F:S-methyl-5-thioribose-1-phosphate isomerase activity"/>
    <property type="evidence" value="ECO:0007669"/>
    <property type="project" value="UniProtKB-EC"/>
</dbReference>
<dbReference type="GO" id="GO:0019509">
    <property type="term" value="P:L-methionine salvage from methylthioadenosine"/>
    <property type="evidence" value="ECO:0007669"/>
    <property type="project" value="TreeGrafter"/>
</dbReference>
<name>A0A7K4BYC9_9ARCH</name>
<gene>
    <name evidence="3" type="ORF">GX950_00330</name>
</gene>
<dbReference type="InterPro" id="IPR011559">
    <property type="entry name" value="Initiation_fac_2B_a/b/d"/>
</dbReference>
<evidence type="ECO:0000313" key="3">
    <source>
        <dbReference type="EMBL" id="NMA44247.1"/>
    </source>
</evidence>
<dbReference type="PANTHER" id="PTHR43475">
    <property type="entry name" value="METHYLTHIORIBOSE-1-PHOSPHATE ISOMERASE"/>
    <property type="match status" value="1"/>
</dbReference>
<evidence type="ECO:0000256" key="2">
    <source>
        <dbReference type="RuleBase" id="RU003814"/>
    </source>
</evidence>
<dbReference type="Gene3D" id="3.40.50.10470">
    <property type="entry name" value="Translation initiation factor eif-2b, domain 2"/>
    <property type="match status" value="1"/>
</dbReference>
<dbReference type="InterPro" id="IPR037171">
    <property type="entry name" value="NagB/RpiA_transferase-like"/>
</dbReference>
<dbReference type="Gene3D" id="1.20.120.420">
    <property type="entry name" value="translation initiation factor eif-2b, domain 1"/>
    <property type="match status" value="1"/>
</dbReference>
<comment type="caution">
    <text evidence="3">The sequence shown here is derived from an EMBL/GenBank/DDBJ whole genome shotgun (WGS) entry which is preliminary data.</text>
</comment>
<protein>
    <submittedName>
        <fullName evidence="3">S-methyl-5-thioribose-1-phosphate isomerase</fullName>
        <ecNumber evidence="3">5.3.1.23</ecNumber>
    </submittedName>
</protein>